<gene>
    <name evidence="1" type="ORF">R4K57_22760</name>
</gene>
<evidence type="ECO:0000313" key="2">
    <source>
        <dbReference type="Proteomes" id="UP001187425"/>
    </source>
</evidence>
<dbReference type="EMBL" id="JAWMQI010000146">
    <property type="protein sequence ID" value="MDV7251155.1"/>
    <property type="molecule type" value="Genomic_DNA"/>
</dbReference>
<dbReference type="AlphaFoldDB" id="A0AAW8ZWU1"/>
<proteinExistence type="predicted"/>
<evidence type="ECO:0008006" key="3">
    <source>
        <dbReference type="Google" id="ProtNLM"/>
    </source>
</evidence>
<accession>A0AAW8ZWU1</accession>
<name>A0AAW8ZWU1_9XANT</name>
<sequence>MTRDPFLDIPVFLRMHAVRIFVQSKPHRSNDVPEVSADKINRMTRLTEPSRITWHPAEGHVTSPLMVEAYHQLAIAQADVGFAADGEAELFQPAAA</sequence>
<protein>
    <recommendedName>
        <fullName evidence="3">Integrase</fullName>
    </recommendedName>
</protein>
<reference evidence="1 2" key="1">
    <citation type="submission" date="2023-10" db="EMBL/GenBank/DDBJ databases">
        <title>A new tool for lettuce pathogen research.</title>
        <authorList>
            <person name="Horton K.N."/>
            <person name="Cseke L.J."/>
            <person name="Badiwe M."/>
            <person name="Tesfaye D."/>
            <person name="Klein A."/>
            <person name="Su J."/>
            <person name="Potnis N."/>
            <person name="Gassmann W."/>
        </authorList>
    </citation>
    <scope>NUCLEOTIDE SEQUENCE [LARGE SCALE GENOMIC DNA]</scope>
    <source>
        <strain evidence="1 2">JSKH1901</strain>
    </source>
</reference>
<dbReference type="Proteomes" id="UP001187425">
    <property type="component" value="Unassembled WGS sequence"/>
</dbReference>
<evidence type="ECO:0000313" key="1">
    <source>
        <dbReference type="EMBL" id="MDV7251155.1"/>
    </source>
</evidence>
<dbReference type="GeneID" id="55515453"/>
<comment type="caution">
    <text evidence="1">The sequence shown here is derived from an EMBL/GenBank/DDBJ whole genome shotgun (WGS) entry which is preliminary data.</text>
</comment>
<organism evidence="1 2">
    <name type="scientific">Xanthomonas hortorum pv. vitians</name>
    <dbReference type="NCBI Taxonomy" id="83224"/>
    <lineage>
        <taxon>Bacteria</taxon>
        <taxon>Pseudomonadati</taxon>
        <taxon>Pseudomonadota</taxon>
        <taxon>Gammaproteobacteria</taxon>
        <taxon>Lysobacterales</taxon>
        <taxon>Lysobacteraceae</taxon>
        <taxon>Xanthomonas</taxon>
    </lineage>
</organism>
<dbReference type="RefSeq" id="WP_006448543.1">
    <property type="nucleotide sequence ID" value="NZ_CP060399.1"/>
</dbReference>